<dbReference type="InterPro" id="IPR036397">
    <property type="entry name" value="RNaseH_sf"/>
</dbReference>
<dbReference type="Gene3D" id="3.30.420.10">
    <property type="entry name" value="Ribonuclease H-like superfamily/Ribonuclease H"/>
    <property type="match status" value="2"/>
</dbReference>
<feature type="domain" description="Integrase catalytic" evidence="2">
    <location>
        <begin position="229"/>
        <end position="278"/>
    </location>
</feature>
<dbReference type="PROSITE" id="PS50994">
    <property type="entry name" value="INTEGRASE"/>
    <property type="match status" value="1"/>
</dbReference>
<gene>
    <name evidence="3" type="ORF">Tco_0625976</name>
</gene>
<dbReference type="PANTHER" id="PTHR42648:SF21">
    <property type="entry name" value="CYSTEINE-RICH RLK (RECEPTOR-LIKE PROTEIN KINASE) 8"/>
    <property type="match status" value="1"/>
</dbReference>
<evidence type="ECO:0000256" key="1">
    <source>
        <dbReference type="ARBA" id="ARBA00022670"/>
    </source>
</evidence>
<evidence type="ECO:0000259" key="2">
    <source>
        <dbReference type="PROSITE" id="PS50994"/>
    </source>
</evidence>
<evidence type="ECO:0000313" key="3">
    <source>
        <dbReference type="EMBL" id="GJS52614.1"/>
    </source>
</evidence>
<evidence type="ECO:0000313" key="4">
    <source>
        <dbReference type="Proteomes" id="UP001151760"/>
    </source>
</evidence>
<dbReference type="SUPFAM" id="SSF53098">
    <property type="entry name" value="Ribonuclease H-like"/>
    <property type="match status" value="1"/>
</dbReference>
<keyword evidence="1" id="KW-0378">Hydrolase</keyword>
<proteinExistence type="predicted"/>
<keyword evidence="1" id="KW-0645">Protease</keyword>
<dbReference type="Pfam" id="PF22936">
    <property type="entry name" value="Pol_BBD"/>
    <property type="match status" value="1"/>
</dbReference>
<feature type="non-terminal residue" evidence="3">
    <location>
        <position position="1"/>
    </location>
</feature>
<keyword evidence="4" id="KW-1185">Reference proteome</keyword>
<dbReference type="InterPro" id="IPR025724">
    <property type="entry name" value="GAG-pre-integrase_dom"/>
</dbReference>
<organism evidence="3 4">
    <name type="scientific">Tanacetum coccineum</name>
    <dbReference type="NCBI Taxonomy" id="301880"/>
    <lineage>
        <taxon>Eukaryota</taxon>
        <taxon>Viridiplantae</taxon>
        <taxon>Streptophyta</taxon>
        <taxon>Embryophyta</taxon>
        <taxon>Tracheophyta</taxon>
        <taxon>Spermatophyta</taxon>
        <taxon>Magnoliopsida</taxon>
        <taxon>eudicotyledons</taxon>
        <taxon>Gunneridae</taxon>
        <taxon>Pentapetalae</taxon>
        <taxon>asterids</taxon>
        <taxon>campanulids</taxon>
        <taxon>Asterales</taxon>
        <taxon>Asteraceae</taxon>
        <taxon>Asteroideae</taxon>
        <taxon>Anthemideae</taxon>
        <taxon>Anthemidinae</taxon>
        <taxon>Tanacetum</taxon>
    </lineage>
</organism>
<comment type="caution">
    <text evidence="3">The sequence shown here is derived from an EMBL/GenBank/DDBJ whole genome shotgun (WGS) entry which is preliminary data.</text>
</comment>
<reference evidence="3" key="1">
    <citation type="journal article" date="2022" name="Int. J. Mol. Sci.">
        <title>Draft Genome of Tanacetum Coccineum: Genomic Comparison of Closely Related Tanacetum-Family Plants.</title>
        <authorList>
            <person name="Yamashiro T."/>
            <person name="Shiraishi A."/>
            <person name="Nakayama K."/>
            <person name="Satake H."/>
        </authorList>
    </citation>
    <scope>NUCLEOTIDE SEQUENCE</scope>
</reference>
<dbReference type="InterPro" id="IPR012337">
    <property type="entry name" value="RNaseH-like_sf"/>
</dbReference>
<dbReference type="Proteomes" id="UP001151760">
    <property type="component" value="Unassembled WGS sequence"/>
</dbReference>
<accession>A0ABQ4WID2</accession>
<dbReference type="InterPro" id="IPR054722">
    <property type="entry name" value="PolX-like_BBD"/>
</dbReference>
<dbReference type="PANTHER" id="PTHR42648">
    <property type="entry name" value="TRANSPOSASE, PUTATIVE-RELATED"/>
    <property type="match status" value="1"/>
</dbReference>
<dbReference type="InterPro" id="IPR001584">
    <property type="entry name" value="Integrase_cat-core"/>
</dbReference>
<sequence>LKDATSVRRPSSRGSSSKNSVLLNTKNHLKDVEVIQIVLWIVDNGCSKHMTRNLKLLKKFVKKFMGTARFRNDHFAVITGYGDYTCYVRNLEGDDLLTGARDSNLYTISISDMTASSPVCLMFKVTLTKSWLWHRRLSHLNFGTINHLTKQDLVDGLPKSKYDKDHLCSACGRGKSKKATHPPKLVPSTHSKLELIYMDLCGPMRVESINGKRYILVIVDDYSRYTLKVRTDNGTEFKNAILPAHYEKLGIMQQFSIARTPQQNGVVERQNHTLVEAS</sequence>
<reference evidence="3" key="2">
    <citation type="submission" date="2022-01" db="EMBL/GenBank/DDBJ databases">
        <authorList>
            <person name="Yamashiro T."/>
            <person name="Shiraishi A."/>
            <person name="Satake H."/>
            <person name="Nakayama K."/>
        </authorList>
    </citation>
    <scope>NUCLEOTIDE SEQUENCE</scope>
</reference>
<dbReference type="Pfam" id="PF13976">
    <property type="entry name" value="gag_pre-integrs"/>
    <property type="match status" value="1"/>
</dbReference>
<protein>
    <submittedName>
        <fullName evidence="3">Retrovirus-related pol polyprotein from transposon TNT 1-94</fullName>
    </submittedName>
</protein>
<dbReference type="InterPro" id="IPR039537">
    <property type="entry name" value="Retrotran_Ty1/copia-like"/>
</dbReference>
<name>A0ABQ4WID2_9ASTR</name>
<dbReference type="EMBL" id="BQNB010008668">
    <property type="protein sequence ID" value="GJS52614.1"/>
    <property type="molecule type" value="Genomic_DNA"/>
</dbReference>